<gene>
    <name evidence="4" type="ORF">BRADI_2g33545v3</name>
</gene>
<dbReference type="EnsemblPlants" id="PNT71670">
    <property type="protein sequence ID" value="PNT71670"/>
    <property type="gene ID" value="BRADI_2g33545v3"/>
</dbReference>
<evidence type="ECO:0000313" key="4">
    <source>
        <dbReference type="EMBL" id="PNT71670.1"/>
    </source>
</evidence>
<keyword evidence="1" id="KW-0862">Zinc</keyword>
<accession>A0A2K2DBL0</accession>
<feature type="compositionally biased region" description="Low complexity" evidence="2">
    <location>
        <begin position="79"/>
        <end position="90"/>
    </location>
</feature>
<keyword evidence="1" id="KW-0863">Zinc-finger</keyword>
<dbReference type="SUPFAM" id="SSF57667">
    <property type="entry name" value="beta-beta-alpha zinc fingers"/>
    <property type="match status" value="1"/>
</dbReference>
<sequence>MDPLLVGHYVCHRCKKWYQRWEALYGHQSNHHGKKEYYLPRLTLSSVSGGGGCWDEPPRYQPWHVKSAHELDETRCRRASSAPSAAAASAHQRPPSGTWRAPTAASRPPLPAALVVLRHACHLPNHNGKLGCAWLSKRRGQCTARDGGWGGAALGGRVGGMDGARAGMAREENCVAREESMENVHAI</sequence>
<dbReference type="InterPro" id="IPR013087">
    <property type="entry name" value="Znf_C2H2_type"/>
</dbReference>
<reference evidence="5" key="3">
    <citation type="submission" date="2018-08" db="UniProtKB">
        <authorList>
            <consortium name="EnsemblPlants"/>
        </authorList>
    </citation>
    <scope>IDENTIFICATION</scope>
    <source>
        <strain evidence="5">cv. Bd21</strain>
    </source>
</reference>
<dbReference type="Proteomes" id="UP000008810">
    <property type="component" value="Chromosome 2"/>
</dbReference>
<evidence type="ECO:0000256" key="1">
    <source>
        <dbReference type="PROSITE-ProRule" id="PRU00042"/>
    </source>
</evidence>
<evidence type="ECO:0000256" key="2">
    <source>
        <dbReference type="SAM" id="MobiDB-lite"/>
    </source>
</evidence>
<reference evidence="4" key="2">
    <citation type="submission" date="2017-06" db="EMBL/GenBank/DDBJ databases">
        <title>WGS assembly of Brachypodium distachyon.</title>
        <authorList>
            <consortium name="The International Brachypodium Initiative"/>
            <person name="Lucas S."/>
            <person name="Harmon-Smith M."/>
            <person name="Lail K."/>
            <person name="Tice H."/>
            <person name="Grimwood J."/>
            <person name="Bruce D."/>
            <person name="Barry K."/>
            <person name="Shu S."/>
            <person name="Lindquist E."/>
            <person name="Wang M."/>
            <person name="Pitluck S."/>
            <person name="Vogel J.P."/>
            <person name="Garvin D.F."/>
            <person name="Mockler T.C."/>
            <person name="Schmutz J."/>
            <person name="Rokhsar D."/>
            <person name="Bevan M.W."/>
        </authorList>
    </citation>
    <scope>NUCLEOTIDE SEQUENCE</scope>
    <source>
        <strain evidence="4">Bd21</strain>
    </source>
</reference>
<dbReference type="PROSITE" id="PS50157">
    <property type="entry name" value="ZINC_FINGER_C2H2_2"/>
    <property type="match status" value="1"/>
</dbReference>
<protein>
    <recommendedName>
        <fullName evidence="3">C2H2-type domain-containing protein</fullName>
    </recommendedName>
</protein>
<dbReference type="AlphaFoldDB" id="A0A2K2DBL0"/>
<dbReference type="InterPro" id="IPR036236">
    <property type="entry name" value="Znf_C2H2_sf"/>
</dbReference>
<keyword evidence="1" id="KW-0479">Metal-binding</keyword>
<evidence type="ECO:0000313" key="6">
    <source>
        <dbReference type="Proteomes" id="UP000008810"/>
    </source>
</evidence>
<name>A0A2K2DBL0_BRADI</name>
<proteinExistence type="predicted"/>
<feature type="region of interest" description="Disordered" evidence="2">
    <location>
        <begin position="77"/>
        <end position="105"/>
    </location>
</feature>
<dbReference type="PROSITE" id="PS00028">
    <property type="entry name" value="ZINC_FINGER_C2H2_1"/>
    <property type="match status" value="1"/>
</dbReference>
<evidence type="ECO:0000259" key="3">
    <source>
        <dbReference type="PROSITE" id="PS50157"/>
    </source>
</evidence>
<dbReference type="Gramene" id="PNT71670">
    <property type="protein sequence ID" value="PNT71670"/>
    <property type="gene ID" value="BRADI_2g33545v3"/>
</dbReference>
<dbReference type="GO" id="GO:0008270">
    <property type="term" value="F:zinc ion binding"/>
    <property type="evidence" value="ECO:0007669"/>
    <property type="project" value="UniProtKB-KW"/>
</dbReference>
<feature type="domain" description="C2H2-type" evidence="3">
    <location>
        <begin position="9"/>
        <end position="36"/>
    </location>
</feature>
<reference evidence="4 5" key="1">
    <citation type="journal article" date="2010" name="Nature">
        <title>Genome sequencing and analysis of the model grass Brachypodium distachyon.</title>
        <authorList>
            <consortium name="International Brachypodium Initiative"/>
        </authorList>
    </citation>
    <scope>NUCLEOTIDE SEQUENCE [LARGE SCALE GENOMIC DNA]</scope>
    <source>
        <strain evidence="4 5">Bd21</strain>
    </source>
</reference>
<keyword evidence="6" id="KW-1185">Reference proteome</keyword>
<organism evidence="4">
    <name type="scientific">Brachypodium distachyon</name>
    <name type="common">Purple false brome</name>
    <name type="synonym">Trachynia distachya</name>
    <dbReference type="NCBI Taxonomy" id="15368"/>
    <lineage>
        <taxon>Eukaryota</taxon>
        <taxon>Viridiplantae</taxon>
        <taxon>Streptophyta</taxon>
        <taxon>Embryophyta</taxon>
        <taxon>Tracheophyta</taxon>
        <taxon>Spermatophyta</taxon>
        <taxon>Magnoliopsida</taxon>
        <taxon>Liliopsida</taxon>
        <taxon>Poales</taxon>
        <taxon>Poaceae</taxon>
        <taxon>BOP clade</taxon>
        <taxon>Pooideae</taxon>
        <taxon>Stipodae</taxon>
        <taxon>Brachypodieae</taxon>
        <taxon>Brachypodium</taxon>
    </lineage>
</organism>
<evidence type="ECO:0000313" key="5">
    <source>
        <dbReference type="EnsemblPlants" id="PNT71670"/>
    </source>
</evidence>
<dbReference type="EMBL" id="CM000881">
    <property type="protein sequence ID" value="PNT71670.1"/>
    <property type="molecule type" value="Genomic_DNA"/>
</dbReference>
<dbReference type="InParanoid" id="A0A2K2DBL0"/>